<dbReference type="FunFam" id="2.60.40.150:FF:000050">
    <property type="entry name" value="Multiple C2 and transmembrane domain containing 1"/>
    <property type="match status" value="1"/>
</dbReference>
<evidence type="ECO:0000256" key="4">
    <source>
        <dbReference type="ARBA" id="ARBA00022737"/>
    </source>
</evidence>
<dbReference type="GO" id="GO:0046928">
    <property type="term" value="P:regulation of neurotransmitter secretion"/>
    <property type="evidence" value="ECO:0007669"/>
    <property type="project" value="TreeGrafter"/>
</dbReference>
<evidence type="ECO:0000256" key="8">
    <source>
        <dbReference type="SAM" id="Coils"/>
    </source>
</evidence>
<keyword evidence="6 10" id="KW-1133">Transmembrane helix</keyword>
<name>A0A4C1TCF6_EUMVA</name>
<sequence>MAEKENTKMCKFKNRLVKLQEKIHDKVENLQESMHARIEKSKQKLVSHSHIVENKSPSNSCPEERSEQTFEDVENDECEEEHEEEDNAKSTATPIIPSVVIDGPEIELEGIDDKDLCALFINKEKQCVAYKRLSRSTSDLTNLTEDTNLDSSASSESCFSTLSSSDERSVRERPRSGSLPPVSYPDLPTTLQTCTDIIEKIGNKFPRLKNKGDRLQRVFSFNTDLVVASLTGPGAAGEHGASVLLRRQMFVFYFESFFVAHFVYFSDPRLSSTIGHRPCPKKRIPWIDYISLFHGPANYTLFLLLQFNGFYPSIQAYCRYLLKNTRLSDVNKRLKAQIWSSVVTIVLVEAKNLPAMDMESRTSDPYCKFRLGNEKYKSKVVWKSLHPSWLEQFDLHLYDDQEQVLEVTVWDKDKQTKDDFLGRCAIDLSRLEREKTHSIWQDLEDGNGQIFLLLTISGTTQSETITDLTSYRENPRDLEIIERRYTWYRPNETSSGVGWLCVKVYGARGLAAADLGGKSDPFCVLELGNARLQTHTEYKTLTPSWMKIFTFTVKDISSILEITVYDEDHDHKVEFLGKLAMPLLNIKNGEKRWYALKDKKMRTRAKGNYPQILLEMMVVWNPLKAAIRVINPKEPKYMHQEAKFKRQLFIRNVMRLKAIIMWFIEIGKILQDCFEWESRLRSFLGLLAWLAFCYYYQMWMLPFLILLLFSRNWLIYRFTGGNPLLAPVDDDDLLAEEDDEEAEADKEEKKTLKERLQAIQEVTQTVQNAIGYVASLGEAVKNLMNFTVPYLSYIAIIMLISAMFVLYLIPLRYLLMAWGVNKFTRKILRPHTIPNNEVLDLLSRVPDDEILPDFLSALSPQTRRGRVCKAVSSGLQGTEAACAERTKRCQEETQSVVTQWVVVEATHEKIRITAFAQERITCGLNLKICIRIAIDVRADTFDDFSCRAH</sequence>
<reference evidence="12 13" key="1">
    <citation type="journal article" date="2019" name="Commun. Biol.">
        <title>The bagworm genome reveals a unique fibroin gene that provides high tensile strength.</title>
        <authorList>
            <person name="Kono N."/>
            <person name="Nakamura H."/>
            <person name="Ohtoshi R."/>
            <person name="Tomita M."/>
            <person name="Numata K."/>
            <person name="Arakawa K."/>
        </authorList>
    </citation>
    <scope>NUCLEOTIDE SEQUENCE [LARGE SCALE GENOMIC DNA]</scope>
</reference>
<dbReference type="FunFam" id="2.60.40.150:FF:000167">
    <property type="entry name" value="Multiple C2 domains, transmembrane 2a"/>
    <property type="match status" value="1"/>
</dbReference>
<dbReference type="EMBL" id="BGZK01000044">
    <property type="protein sequence ID" value="GBP11087.1"/>
    <property type="molecule type" value="Genomic_DNA"/>
</dbReference>
<dbReference type="PANTHER" id="PTHR45911">
    <property type="entry name" value="C2 DOMAIN-CONTAINING PROTEIN"/>
    <property type="match status" value="1"/>
</dbReference>
<dbReference type="Pfam" id="PF08372">
    <property type="entry name" value="PRT_C"/>
    <property type="match status" value="1"/>
</dbReference>
<evidence type="ECO:0000256" key="5">
    <source>
        <dbReference type="ARBA" id="ARBA00022837"/>
    </source>
</evidence>
<feature type="region of interest" description="Disordered" evidence="9">
    <location>
        <begin position="39"/>
        <end position="93"/>
    </location>
</feature>
<evidence type="ECO:0000256" key="3">
    <source>
        <dbReference type="ARBA" id="ARBA00022723"/>
    </source>
</evidence>
<evidence type="ECO:0000256" key="7">
    <source>
        <dbReference type="ARBA" id="ARBA00023136"/>
    </source>
</evidence>
<gene>
    <name evidence="12" type="primary">Mctp</name>
    <name evidence="12" type="ORF">EVAR_79751_1</name>
</gene>
<dbReference type="AlphaFoldDB" id="A0A4C1TCF6"/>
<feature type="domain" description="C2" evidence="11">
    <location>
        <begin position="326"/>
        <end position="441"/>
    </location>
</feature>
<dbReference type="SMART" id="SM00239">
    <property type="entry name" value="C2"/>
    <property type="match status" value="2"/>
</dbReference>
<dbReference type="InterPro" id="IPR035892">
    <property type="entry name" value="C2_domain_sf"/>
</dbReference>
<evidence type="ECO:0000256" key="10">
    <source>
        <dbReference type="SAM" id="Phobius"/>
    </source>
</evidence>
<dbReference type="GO" id="GO:0030672">
    <property type="term" value="C:synaptic vesicle membrane"/>
    <property type="evidence" value="ECO:0007669"/>
    <property type="project" value="TreeGrafter"/>
</dbReference>
<dbReference type="OrthoDB" id="5973539at2759"/>
<comment type="caution">
    <text evidence="12">The sequence shown here is derived from an EMBL/GenBank/DDBJ whole genome shotgun (WGS) entry which is preliminary data.</text>
</comment>
<evidence type="ECO:0000256" key="1">
    <source>
        <dbReference type="ARBA" id="ARBA00004141"/>
    </source>
</evidence>
<dbReference type="CDD" id="cd08376">
    <property type="entry name" value="C2B_MCTP_PRT"/>
    <property type="match status" value="1"/>
</dbReference>
<evidence type="ECO:0000256" key="2">
    <source>
        <dbReference type="ARBA" id="ARBA00022692"/>
    </source>
</evidence>
<dbReference type="PROSITE" id="PS50004">
    <property type="entry name" value="C2"/>
    <property type="match status" value="2"/>
</dbReference>
<keyword evidence="7 10" id="KW-0472">Membrane</keyword>
<feature type="compositionally biased region" description="Basic and acidic residues" evidence="9">
    <location>
        <begin position="165"/>
        <end position="175"/>
    </location>
</feature>
<feature type="transmembrane region" description="Helical" evidence="10">
    <location>
        <begin position="686"/>
        <end position="709"/>
    </location>
</feature>
<dbReference type="GO" id="GO:0005509">
    <property type="term" value="F:calcium ion binding"/>
    <property type="evidence" value="ECO:0007669"/>
    <property type="project" value="TreeGrafter"/>
</dbReference>
<feature type="compositionally biased region" description="Low complexity" evidence="9">
    <location>
        <begin position="151"/>
        <end position="164"/>
    </location>
</feature>
<feature type="domain" description="C2" evidence="11">
    <location>
        <begin position="483"/>
        <end position="598"/>
    </location>
</feature>
<keyword evidence="3" id="KW-0479">Metal-binding</keyword>
<protein>
    <submittedName>
        <fullName evidence="12">Multiple C2 and transmembrane domain-containing protein</fullName>
    </submittedName>
</protein>
<keyword evidence="13" id="KW-1185">Reference proteome</keyword>
<dbReference type="PANTHER" id="PTHR45911:SF4">
    <property type="entry name" value="MULTIPLE C2 AND TRANSMEMBRANE DOMAIN-CONTAINING PROTEIN"/>
    <property type="match status" value="1"/>
</dbReference>
<keyword evidence="4" id="KW-0677">Repeat</keyword>
<keyword evidence="8" id="KW-0175">Coiled coil</keyword>
<dbReference type="Gene3D" id="2.60.40.150">
    <property type="entry name" value="C2 domain"/>
    <property type="match status" value="2"/>
</dbReference>
<dbReference type="CDD" id="cd08377">
    <property type="entry name" value="C2C_MCTP_PRT"/>
    <property type="match status" value="1"/>
</dbReference>
<feature type="transmembrane region" description="Helical" evidence="10">
    <location>
        <begin position="790"/>
        <end position="815"/>
    </location>
</feature>
<dbReference type="SUPFAM" id="SSF49562">
    <property type="entry name" value="C2 domain (Calcium/lipid-binding domain, CaLB)"/>
    <property type="match status" value="2"/>
</dbReference>
<evidence type="ECO:0000259" key="11">
    <source>
        <dbReference type="PROSITE" id="PS50004"/>
    </source>
</evidence>
<feature type="region of interest" description="Disordered" evidence="9">
    <location>
        <begin position="142"/>
        <end position="182"/>
    </location>
</feature>
<dbReference type="InterPro" id="IPR013583">
    <property type="entry name" value="MCTP_C"/>
</dbReference>
<feature type="coiled-coil region" evidence="8">
    <location>
        <begin position="735"/>
        <end position="762"/>
    </location>
</feature>
<evidence type="ECO:0000313" key="12">
    <source>
        <dbReference type="EMBL" id="GBP11087.1"/>
    </source>
</evidence>
<accession>A0A4C1TCF6</accession>
<evidence type="ECO:0000313" key="13">
    <source>
        <dbReference type="Proteomes" id="UP000299102"/>
    </source>
</evidence>
<evidence type="ECO:0000256" key="9">
    <source>
        <dbReference type="SAM" id="MobiDB-lite"/>
    </source>
</evidence>
<feature type="compositionally biased region" description="Acidic residues" evidence="9">
    <location>
        <begin position="69"/>
        <end position="86"/>
    </location>
</feature>
<keyword evidence="5" id="KW-0106">Calcium</keyword>
<comment type="subcellular location">
    <subcellularLocation>
        <location evidence="1">Membrane</location>
        <topology evidence="1">Multi-pass membrane protein</topology>
    </subcellularLocation>
</comment>
<dbReference type="InterPro" id="IPR000008">
    <property type="entry name" value="C2_dom"/>
</dbReference>
<evidence type="ECO:0000256" key="6">
    <source>
        <dbReference type="ARBA" id="ARBA00022989"/>
    </source>
</evidence>
<keyword evidence="2 10" id="KW-0812">Transmembrane</keyword>
<organism evidence="12 13">
    <name type="scientific">Eumeta variegata</name>
    <name type="common">Bagworm moth</name>
    <name type="synonym">Eumeta japonica</name>
    <dbReference type="NCBI Taxonomy" id="151549"/>
    <lineage>
        <taxon>Eukaryota</taxon>
        <taxon>Metazoa</taxon>
        <taxon>Ecdysozoa</taxon>
        <taxon>Arthropoda</taxon>
        <taxon>Hexapoda</taxon>
        <taxon>Insecta</taxon>
        <taxon>Pterygota</taxon>
        <taxon>Neoptera</taxon>
        <taxon>Endopterygota</taxon>
        <taxon>Lepidoptera</taxon>
        <taxon>Glossata</taxon>
        <taxon>Ditrysia</taxon>
        <taxon>Tineoidea</taxon>
        <taxon>Psychidae</taxon>
        <taxon>Oiketicinae</taxon>
        <taxon>Eumeta</taxon>
    </lineage>
</organism>
<dbReference type="Proteomes" id="UP000299102">
    <property type="component" value="Unassembled WGS sequence"/>
</dbReference>
<proteinExistence type="predicted"/>
<dbReference type="Pfam" id="PF00168">
    <property type="entry name" value="C2"/>
    <property type="match status" value="2"/>
</dbReference>